<feature type="compositionally biased region" description="Acidic residues" evidence="1">
    <location>
        <begin position="78"/>
        <end position="103"/>
    </location>
</feature>
<evidence type="ECO:0000256" key="1">
    <source>
        <dbReference type="SAM" id="MobiDB-lite"/>
    </source>
</evidence>
<feature type="compositionally biased region" description="Polar residues" evidence="1">
    <location>
        <begin position="1"/>
        <end position="17"/>
    </location>
</feature>
<feature type="region of interest" description="Disordered" evidence="1">
    <location>
        <begin position="63"/>
        <end position="153"/>
    </location>
</feature>
<feature type="compositionally biased region" description="Low complexity" evidence="1">
    <location>
        <begin position="112"/>
        <end position="126"/>
    </location>
</feature>
<organism evidence="2 3">
    <name type="scientific">Tanacetum coccineum</name>
    <dbReference type="NCBI Taxonomy" id="301880"/>
    <lineage>
        <taxon>Eukaryota</taxon>
        <taxon>Viridiplantae</taxon>
        <taxon>Streptophyta</taxon>
        <taxon>Embryophyta</taxon>
        <taxon>Tracheophyta</taxon>
        <taxon>Spermatophyta</taxon>
        <taxon>Magnoliopsida</taxon>
        <taxon>eudicotyledons</taxon>
        <taxon>Gunneridae</taxon>
        <taxon>Pentapetalae</taxon>
        <taxon>asterids</taxon>
        <taxon>campanulids</taxon>
        <taxon>Asterales</taxon>
        <taxon>Asteraceae</taxon>
        <taxon>Asteroideae</taxon>
        <taxon>Anthemideae</taxon>
        <taxon>Anthemidinae</taxon>
        <taxon>Tanacetum</taxon>
    </lineage>
</organism>
<feature type="region of interest" description="Disordered" evidence="1">
    <location>
        <begin position="1"/>
        <end position="28"/>
    </location>
</feature>
<sequence>MSSDEASSGVTYTSISSDYEEPSDAGSPRVVIYRYDRLPMHLPYAADVSPTALSPGYIVVCDLEDESEYGPTDYPTNEGDDDDDDDTSGDDADDEDEEEAFEEDKEHLAPADSTVVSPAVDPVPSAEEIEPFETDDSTATPPPPPAYCTTSRMSVRSQAPIPFPSKKEVARLFVIPTPPPSPLTPLSSPRYRAARIRLRAASPLPLPSPPPSSPLLLPFTNHRADISEVVLPPRKRLCLALGPRFEVGESSSDAAARPTGGYRVDYGLIGTMDVELRRDRVREIGYGITDVWEDPTEATKEVPSTTVAELSQRVTDLVTTVRQDTDEIYVRFEDAHNDRALLRGQVNMLRRDRHYHINTAMLVESEARVAQEDTRISSLEALVTTLISQTTSLQTQLIAALGRIDTLEAREPAHIDNPEDVDSCS</sequence>
<comment type="caution">
    <text evidence="2">The sequence shown here is derived from an EMBL/GenBank/DDBJ whole genome shotgun (WGS) entry which is preliminary data.</text>
</comment>
<dbReference type="EMBL" id="BQNB010014619">
    <property type="protein sequence ID" value="GJT30359.1"/>
    <property type="molecule type" value="Genomic_DNA"/>
</dbReference>
<reference evidence="2" key="1">
    <citation type="journal article" date="2022" name="Int. J. Mol. Sci.">
        <title>Draft Genome of Tanacetum Coccineum: Genomic Comparison of Closely Related Tanacetum-Family Plants.</title>
        <authorList>
            <person name="Yamashiro T."/>
            <person name="Shiraishi A."/>
            <person name="Nakayama K."/>
            <person name="Satake H."/>
        </authorList>
    </citation>
    <scope>NUCLEOTIDE SEQUENCE</scope>
</reference>
<dbReference type="Proteomes" id="UP001151760">
    <property type="component" value="Unassembled WGS sequence"/>
</dbReference>
<evidence type="ECO:0000313" key="3">
    <source>
        <dbReference type="Proteomes" id="UP001151760"/>
    </source>
</evidence>
<protein>
    <submittedName>
        <fullName evidence="2">Uncharacterized protein</fullName>
    </submittedName>
</protein>
<keyword evidence="3" id="KW-1185">Reference proteome</keyword>
<feature type="compositionally biased region" description="Acidic residues" evidence="1">
    <location>
        <begin position="127"/>
        <end position="136"/>
    </location>
</feature>
<name>A0ABQ5CZR4_9ASTR</name>
<reference evidence="2" key="2">
    <citation type="submission" date="2022-01" db="EMBL/GenBank/DDBJ databases">
        <authorList>
            <person name="Yamashiro T."/>
            <person name="Shiraishi A."/>
            <person name="Satake H."/>
            <person name="Nakayama K."/>
        </authorList>
    </citation>
    <scope>NUCLEOTIDE SEQUENCE</scope>
</reference>
<proteinExistence type="predicted"/>
<evidence type="ECO:0000313" key="2">
    <source>
        <dbReference type="EMBL" id="GJT30359.1"/>
    </source>
</evidence>
<accession>A0ABQ5CZR4</accession>
<gene>
    <name evidence="2" type="ORF">Tco_0910634</name>
</gene>